<keyword evidence="6" id="KW-1185">Reference proteome</keyword>
<evidence type="ECO:0000256" key="1">
    <source>
        <dbReference type="PROSITE-ProRule" id="PRU00117"/>
    </source>
</evidence>
<keyword evidence="3" id="KW-0812">Transmembrane</keyword>
<keyword evidence="1" id="KW-0694">RNA-binding</keyword>
<dbReference type="InterPro" id="IPR047367">
    <property type="entry name" value="Tudor_AKAP1"/>
</dbReference>
<evidence type="ECO:0000256" key="2">
    <source>
        <dbReference type="SAM" id="MobiDB-lite"/>
    </source>
</evidence>
<dbReference type="InterPro" id="IPR002999">
    <property type="entry name" value="Tudor"/>
</dbReference>
<dbReference type="Gene3D" id="2.30.30.140">
    <property type="match status" value="1"/>
</dbReference>
<dbReference type="InterPro" id="IPR004088">
    <property type="entry name" value="KH_dom_type_1"/>
</dbReference>
<evidence type="ECO:0000259" key="4">
    <source>
        <dbReference type="PROSITE" id="PS50304"/>
    </source>
</evidence>
<feature type="compositionally biased region" description="Basic and acidic residues" evidence="2">
    <location>
        <begin position="54"/>
        <end position="71"/>
    </location>
</feature>
<evidence type="ECO:0000256" key="3">
    <source>
        <dbReference type="SAM" id="Phobius"/>
    </source>
</evidence>
<evidence type="ECO:0000313" key="6">
    <source>
        <dbReference type="Proteomes" id="UP001634394"/>
    </source>
</evidence>
<dbReference type="Proteomes" id="UP001634394">
    <property type="component" value="Unassembled WGS sequence"/>
</dbReference>
<dbReference type="SUPFAM" id="SSF54791">
    <property type="entry name" value="Eukaryotic type KH-domain (KH-domain type I)"/>
    <property type="match status" value="1"/>
</dbReference>
<dbReference type="Pfam" id="PF00567">
    <property type="entry name" value="TUDOR"/>
    <property type="match status" value="1"/>
</dbReference>
<feature type="region of interest" description="Disordered" evidence="2">
    <location>
        <begin position="54"/>
        <end position="99"/>
    </location>
</feature>
<dbReference type="Pfam" id="PF00013">
    <property type="entry name" value="KH_1"/>
    <property type="match status" value="1"/>
</dbReference>
<accession>A0ABD3V505</accession>
<proteinExistence type="predicted"/>
<organism evidence="5 6">
    <name type="scientific">Sinanodonta woodiana</name>
    <name type="common">Chinese pond mussel</name>
    <name type="synonym">Anodonta woodiana</name>
    <dbReference type="NCBI Taxonomy" id="1069815"/>
    <lineage>
        <taxon>Eukaryota</taxon>
        <taxon>Metazoa</taxon>
        <taxon>Spiralia</taxon>
        <taxon>Lophotrochozoa</taxon>
        <taxon>Mollusca</taxon>
        <taxon>Bivalvia</taxon>
        <taxon>Autobranchia</taxon>
        <taxon>Heteroconchia</taxon>
        <taxon>Palaeoheterodonta</taxon>
        <taxon>Unionida</taxon>
        <taxon>Unionoidea</taxon>
        <taxon>Unionidae</taxon>
        <taxon>Unioninae</taxon>
        <taxon>Sinanodonta</taxon>
    </lineage>
</organism>
<dbReference type="CDD" id="cd20407">
    <property type="entry name" value="Tudor_AKAP1"/>
    <property type="match status" value="1"/>
</dbReference>
<feature type="domain" description="Tudor" evidence="4">
    <location>
        <begin position="594"/>
        <end position="646"/>
    </location>
</feature>
<dbReference type="PANTHER" id="PTHR22948">
    <property type="entry name" value="TUDOR DOMAIN CONTAINING PROTEIN"/>
    <property type="match status" value="1"/>
</dbReference>
<dbReference type="SUPFAM" id="SSF63748">
    <property type="entry name" value="Tudor/PWWP/MBT"/>
    <property type="match status" value="1"/>
</dbReference>
<feature type="transmembrane region" description="Helical" evidence="3">
    <location>
        <begin position="6"/>
        <end position="25"/>
    </location>
</feature>
<dbReference type="CDD" id="cd22395">
    <property type="entry name" value="KH-I_AKAP1"/>
    <property type="match status" value="1"/>
</dbReference>
<dbReference type="InterPro" id="IPR047368">
    <property type="entry name" value="KH-I_AKAP1"/>
</dbReference>
<comment type="caution">
    <text evidence="5">The sequence shown here is derived from an EMBL/GenBank/DDBJ whole genome shotgun (WGS) entry which is preliminary data.</text>
</comment>
<protein>
    <recommendedName>
        <fullName evidence="4">Tudor domain-containing protein</fullName>
    </recommendedName>
</protein>
<reference evidence="5 6" key="1">
    <citation type="submission" date="2024-11" db="EMBL/GenBank/DDBJ databases">
        <title>Chromosome-level genome assembly of the freshwater bivalve Anodonta woodiana.</title>
        <authorList>
            <person name="Chen X."/>
        </authorList>
    </citation>
    <scope>NUCLEOTIDE SEQUENCE [LARGE SCALE GENOMIC DNA]</scope>
    <source>
        <strain evidence="5">MN2024</strain>
        <tissue evidence="5">Gills</tissue>
    </source>
</reference>
<dbReference type="InterPro" id="IPR050621">
    <property type="entry name" value="Tudor_domain_containing"/>
</dbReference>
<gene>
    <name evidence="5" type="ORF">ACJMK2_011419</name>
</gene>
<dbReference type="EMBL" id="JBJQND010000013">
    <property type="protein sequence ID" value="KAL3856694.1"/>
    <property type="molecule type" value="Genomic_DNA"/>
</dbReference>
<keyword evidence="3" id="KW-0472">Membrane</keyword>
<dbReference type="SMART" id="SM00333">
    <property type="entry name" value="TUDOR"/>
    <property type="match status" value="1"/>
</dbReference>
<keyword evidence="3" id="KW-1133">Transmembrane helix</keyword>
<feature type="region of interest" description="Disordered" evidence="2">
    <location>
        <begin position="398"/>
        <end position="428"/>
    </location>
</feature>
<evidence type="ECO:0000313" key="5">
    <source>
        <dbReference type="EMBL" id="KAL3856694.1"/>
    </source>
</evidence>
<dbReference type="SMART" id="SM00322">
    <property type="entry name" value="KH"/>
    <property type="match status" value="1"/>
</dbReference>
<sequence>MPNLRVILSFAVPAVTALIGILWIFRRKDPGTRKAVKPPERLVFSETAVKNDVRQEGRNVSNSRDKERSVEDSPWQEIKSPWQDNSGVRAESSGVGTDISEKDTDIHIESQTLVDSPVLMHSAKPFNISVPVASETEDVHRQNVYEMDLHSLSVSSNSNSDIVGVEMRIEPSKVSIENEAFVQKVEPLCQSVGVHFQNFEPSSPAPDFTNQVSVEQCSMVNVEDTDNNFVIEENDEPELDLSMDTKSREMVAMETESRELVIMNTAVVNLNAVPVSANVEKEIIPKSDLFSFITDEQENEADKHVKDEKESNINRSVVDLTEDSYIDLPNDDSRTEWNVPVDNGFQTIGDNTNNNNNLEAVSSLECRIDNLSNIDITQIEDLSSGDITRQLDHKQKLFNSSSENSPCDNVSEASNDSGKGASVTESASLPTVDEEQVYEFSIPSEYCGLLIGSKGKTIKTIKEQSGARIQLRNNPFTPGFQICVIEGPQSSVENALHIIQRRFPPVKFPGLDLCPINQEPVVQPQPNTVLMPEIMQLTLPEGVSLDIVVSSIVDAGHIFIQQPTHPTFPSLDRLNQFMLACYSQPGAVPDLPQPIEVGVICAAPMLNGWYRAQIMAVYEEMNECDVKYVDYGGYSRIQSSMLKQIR</sequence>
<dbReference type="PANTHER" id="PTHR22948:SF65">
    <property type="entry name" value="A-KINASE ANCHORING PROTEIN 1"/>
    <property type="match status" value="1"/>
</dbReference>
<dbReference type="PROSITE" id="PS50084">
    <property type="entry name" value="KH_TYPE_1"/>
    <property type="match status" value="1"/>
</dbReference>
<dbReference type="PROSITE" id="PS50304">
    <property type="entry name" value="TUDOR"/>
    <property type="match status" value="1"/>
</dbReference>
<dbReference type="AlphaFoldDB" id="A0ABD3V505"/>
<dbReference type="GO" id="GO:0005739">
    <property type="term" value="C:mitochondrion"/>
    <property type="evidence" value="ECO:0007669"/>
    <property type="project" value="UniProtKB-ARBA"/>
</dbReference>
<name>A0ABD3V505_SINWO</name>
<dbReference type="GO" id="GO:0003723">
    <property type="term" value="F:RNA binding"/>
    <property type="evidence" value="ECO:0007669"/>
    <property type="project" value="UniProtKB-UniRule"/>
</dbReference>
<dbReference type="InterPro" id="IPR036612">
    <property type="entry name" value="KH_dom_type_1_sf"/>
</dbReference>
<dbReference type="EMBL" id="JBJQND010000013">
    <property type="protein sequence ID" value="KAL3856695.1"/>
    <property type="molecule type" value="Genomic_DNA"/>
</dbReference>
<dbReference type="Gene3D" id="3.30.1370.10">
    <property type="entry name" value="K Homology domain, type 1"/>
    <property type="match status" value="1"/>
</dbReference>
<dbReference type="InterPro" id="IPR004087">
    <property type="entry name" value="KH_dom"/>
</dbReference>